<keyword evidence="2" id="KW-1133">Transmembrane helix</keyword>
<evidence type="ECO:0000313" key="3">
    <source>
        <dbReference type="EMBL" id="RCK79224.1"/>
    </source>
</evidence>
<dbReference type="Proteomes" id="UP000252355">
    <property type="component" value="Unassembled WGS sequence"/>
</dbReference>
<gene>
    <name evidence="3" type="ORF">OZSIB_0338</name>
</gene>
<protein>
    <submittedName>
        <fullName evidence="3">Uncharacterized protein</fullName>
    </submittedName>
</protein>
<organism evidence="3 4">
    <name type="scientific">Candidatus Ozemobacter sibiricus</name>
    <dbReference type="NCBI Taxonomy" id="2268124"/>
    <lineage>
        <taxon>Bacteria</taxon>
        <taxon>Candidatus Ozemobacteria</taxon>
        <taxon>Candidatus Ozemobacterales</taxon>
        <taxon>Candidatus Ozemobacteraceae</taxon>
        <taxon>Candidatus Ozemobacter</taxon>
    </lineage>
</organism>
<comment type="caution">
    <text evidence="3">The sequence shown here is derived from an EMBL/GenBank/DDBJ whole genome shotgun (WGS) entry which is preliminary data.</text>
</comment>
<sequence>MDETRHESAPCDWNRSERMLARTFESWRAEFRSILEDHRREIQARLEKIEREIEKKSDKENVDLLVRNIQDDLRRHADDIKNLQSGMNEKMGVETMWKVVGLVLTVGGAVGGVVGFLVHVLTGK</sequence>
<feature type="transmembrane region" description="Helical" evidence="2">
    <location>
        <begin position="99"/>
        <end position="121"/>
    </location>
</feature>
<name>A0A367ZM70_9BACT</name>
<proteinExistence type="predicted"/>
<accession>A0A367ZM70</accession>
<evidence type="ECO:0000256" key="2">
    <source>
        <dbReference type="SAM" id="Phobius"/>
    </source>
</evidence>
<keyword evidence="1" id="KW-0175">Coiled coil</keyword>
<reference evidence="3 4" key="1">
    <citation type="submission" date="2018-05" db="EMBL/GenBank/DDBJ databases">
        <title>A metagenomic window into the 2 km-deep terrestrial subsurface aquifer revealed taxonomically and functionally diverse microbial community comprising novel uncultured bacterial lineages.</title>
        <authorList>
            <person name="Kadnikov V.V."/>
            <person name="Mardanov A.V."/>
            <person name="Beletsky A.V."/>
            <person name="Banks D."/>
            <person name="Pimenov N.V."/>
            <person name="Frank Y.A."/>
            <person name="Karnachuk O.V."/>
            <person name="Ravin N.V."/>
        </authorList>
    </citation>
    <scope>NUCLEOTIDE SEQUENCE [LARGE SCALE GENOMIC DNA]</scope>
    <source>
        <strain evidence="3">BY5</strain>
    </source>
</reference>
<feature type="coiled-coil region" evidence="1">
    <location>
        <begin position="32"/>
        <end position="59"/>
    </location>
</feature>
<evidence type="ECO:0000313" key="4">
    <source>
        <dbReference type="Proteomes" id="UP000252355"/>
    </source>
</evidence>
<evidence type="ECO:0000256" key="1">
    <source>
        <dbReference type="SAM" id="Coils"/>
    </source>
</evidence>
<dbReference type="EMBL" id="QOQW01000015">
    <property type="protein sequence ID" value="RCK79224.1"/>
    <property type="molecule type" value="Genomic_DNA"/>
</dbReference>
<dbReference type="AlphaFoldDB" id="A0A367ZM70"/>
<keyword evidence="2" id="KW-0812">Transmembrane</keyword>
<keyword evidence="2" id="KW-0472">Membrane</keyword>